<accession>A0A645C3I5</accession>
<proteinExistence type="predicted"/>
<sequence length="75" mass="8646">MNIQVAFGDGFRGTGNLFDRIADAFRYENSQNNREGHTEEGKQKHHNRSGICSRCVFLRFFQGVIKLHLYQVIDG</sequence>
<gene>
    <name evidence="1" type="ORF">SDC9_118900</name>
</gene>
<comment type="caution">
    <text evidence="1">The sequence shown here is derived from an EMBL/GenBank/DDBJ whole genome shotgun (WGS) entry which is preliminary data.</text>
</comment>
<dbReference type="EMBL" id="VSSQ01024419">
    <property type="protein sequence ID" value="MPM71928.1"/>
    <property type="molecule type" value="Genomic_DNA"/>
</dbReference>
<organism evidence="1">
    <name type="scientific">bioreactor metagenome</name>
    <dbReference type="NCBI Taxonomy" id="1076179"/>
    <lineage>
        <taxon>unclassified sequences</taxon>
        <taxon>metagenomes</taxon>
        <taxon>ecological metagenomes</taxon>
    </lineage>
</organism>
<dbReference type="AlphaFoldDB" id="A0A645C3I5"/>
<reference evidence="1" key="1">
    <citation type="submission" date="2019-08" db="EMBL/GenBank/DDBJ databases">
        <authorList>
            <person name="Kucharzyk K."/>
            <person name="Murdoch R.W."/>
            <person name="Higgins S."/>
            <person name="Loffler F."/>
        </authorList>
    </citation>
    <scope>NUCLEOTIDE SEQUENCE</scope>
</reference>
<name>A0A645C3I5_9ZZZZ</name>
<evidence type="ECO:0000313" key="1">
    <source>
        <dbReference type="EMBL" id="MPM71928.1"/>
    </source>
</evidence>
<protein>
    <submittedName>
        <fullName evidence="1">Uncharacterized protein</fullName>
    </submittedName>
</protein>